<dbReference type="EMBL" id="UGWQ01000001">
    <property type="protein sequence ID" value="SUF67492.1"/>
    <property type="molecule type" value="Genomic_DNA"/>
</dbReference>
<evidence type="ECO:0000313" key="1">
    <source>
        <dbReference type="EMBL" id="SUF67492.1"/>
    </source>
</evidence>
<reference evidence="1 2" key="1">
    <citation type="submission" date="2018-06" db="EMBL/GenBank/DDBJ databases">
        <authorList>
            <consortium name="Pathogen Informatics"/>
            <person name="Doyle S."/>
        </authorList>
    </citation>
    <scope>NUCLEOTIDE SEQUENCE [LARGE SCALE GENOMIC DNA]</scope>
    <source>
        <strain evidence="1 2">NCTC10718</strain>
    </source>
</reference>
<proteinExistence type="predicted"/>
<gene>
    <name evidence="1" type="ORF">NCTC10718_00142</name>
</gene>
<dbReference type="AlphaFoldDB" id="A0A379QW59"/>
<protein>
    <submittedName>
        <fullName evidence="1">Uncharacterized protein</fullName>
    </submittedName>
</protein>
<accession>A0A379QW59</accession>
<name>A0A379QW59_SALER</name>
<organism evidence="1 2">
    <name type="scientific">Salmonella enterica</name>
    <name type="common">Salmonella choleraesuis</name>
    <dbReference type="NCBI Taxonomy" id="28901"/>
    <lineage>
        <taxon>Bacteria</taxon>
        <taxon>Pseudomonadati</taxon>
        <taxon>Pseudomonadota</taxon>
        <taxon>Gammaproteobacteria</taxon>
        <taxon>Enterobacterales</taxon>
        <taxon>Enterobacteriaceae</taxon>
        <taxon>Salmonella</taxon>
    </lineage>
</organism>
<evidence type="ECO:0000313" key="2">
    <source>
        <dbReference type="Proteomes" id="UP000254332"/>
    </source>
</evidence>
<sequence length="69" mass="7847">MAKQILTITLEDIVHREHIELNCSLKIDAMHEPGSVSEIVATAFKHHYPQILKLCMDTADDIARLNARH</sequence>
<dbReference type="Proteomes" id="UP000254332">
    <property type="component" value="Unassembled WGS sequence"/>
</dbReference>